<dbReference type="InterPro" id="IPR037401">
    <property type="entry name" value="SnoaL-like"/>
</dbReference>
<reference evidence="3" key="1">
    <citation type="submission" date="2021-01" db="EMBL/GenBank/DDBJ databases">
        <authorList>
            <person name="Corre E."/>
            <person name="Pelletier E."/>
            <person name="Niang G."/>
            <person name="Scheremetjew M."/>
            <person name="Finn R."/>
            <person name="Kale V."/>
            <person name="Holt S."/>
            <person name="Cochrane G."/>
            <person name="Meng A."/>
            <person name="Brown T."/>
            <person name="Cohen L."/>
        </authorList>
    </citation>
    <scope>NUCLEOTIDE SEQUENCE</scope>
    <source>
        <strain evidence="3">308</strain>
    </source>
</reference>
<accession>A0A7S1BZS1</accession>
<dbReference type="InterPro" id="IPR032710">
    <property type="entry name" value="NTF2-like_dom_sf"/>
</dbReference>
<dbReference type="CDD" id="cd00531">
    <property type="entry name" value="NTF2_like"/>
    <property type="match status" value="1"/>
</dbReference>
<feature type="signal peptide" evidence="1">
    <location>
        <begin position="1"/>
        <end position="25"/>
    </location>
</feature>
<feature type="chain" id="PRO_5030758276" description="SnoaL-like domain-containing protein" evidence="1">
    <location>
        <begin position="26"/>
        <end position="467"/>
    </location>
</feature>
<protein>
    <recommendedName>
        <fullName evidence="2">SnoaL-like domain-containing protein</fullName>
    </recommendedName>
</protein>
<dbReference type="AlphaFoldDB" id="A0A7S1BZS1"/>
<feature type="domain" description="SnoaL-like" evidence="2">
    <location>
        <begin position="78"/>
        <end position="186"/>
    </location>
</feature>
<evidence type="ECO:0000256" key="1">
    <source>
        <dbReference type="SAM" id="SignalP"/>
    </source>
</evidence>
<dbReference type="PANTHER" id="PTHR36367:SF2">
    <property type="entry name" value="TRANSMEMBRANE PROTEIN"/>
    <property type="match status" value="1"/>
</dbReference>
<dbReference type="Gene3D" id="3.10.450.50">
    <property type="match status" value="1"/>
</dbReference>
<gene>
    <name evidence="3" type="ORF">CHYS00102_LOCUS29086</name>
</gene>
<sequence>MHLTQLASLATTAFLAASLPTPSSAYVPSSRSALASRRRRSPLVSPPSARRASAVEASLRDDAGDVANTATPRSPSVIETYFAAFNDRDYDAALACFAEDVSYHDTIFPDPFDGKEAMREHLAKTALRLPDSFVFVVDDLAVERDPGTGREVKVGTRWHVESDGKDLPFARGASFYTVDLASGLIASGFDVPEPAVVKPGYSTLTLLAVASQVVAEPARAVPWLVWGAYMYVVFFSDGILPGANALALEPRTWEEVRDLSLNFFLVSPALHLPFSPVVHPMLEGIFNLLLSWAALFAGFLSDDREDKPNVLPMLPAVAGMQFLTSAFLLPYLATRFPEEGGPTYREDLPPVHGALGESRLLGPVLGGVGAASIYWGLFARPEFGDFATRYASLGELLSIDRVGSSFVVDLVIFGLFQGWLVDDDLRRRGVEEGDMGALKFVAKYIPFFGLVAYLVGRPALPSRKELD</sequence>
<evidence type="ECO:0000259" key="2">
    <source>
        <dbReference type="Pfam" id="PF12680"/>
    </source>
</evidence>
<dbReference type="Pfam" id="PF12680">
    <property type="entry name" value="SnoaL_2"/>
    <property type="match status" value="1"/>
</dbReference>
<organism evidence="3">
    <name type="scientific">Corethron hystrix</name>
    <dbReference type="NCBI Taxonomy" id="216773"/>
    <lineage>
        <taxon>Eukaryota</taxon>
        <taxon>Sar</taxon>
        <taxon>Stramenopiles</taxon>
        <taxon>Ochrophyta</taxon>
        <taxon>Bacillariophyta</taxon>
        <taxon>Coscinodiscophyceae</taxon>
        <taxon>Corethrophycidae</taxon>
        <taxon>Corethrales</taxon>
        <taxon>Corethraceae</taxon>
        <taxon>Corethron</taxon>
    </lineage>
</organism>
<keyword evidence="1" id="KW-0732">Signal</keyword>
<dbReference type="PANTHER" id="PTHR36367">
    <property type="entry name" value="TRANSMEMBRANE PROTEIN"/>
    <property type="match status" value="1"/>
</dbReference>
<evidence type="ECO:0000313" key="3">
    <source>
        <dbReference type="EMBL" id="CAD8901867.1"/>
    </source>
</evidence>
<dbReference type="SUPFAM" id="SSF54427">
    <property type="entry name" value="NTF2-like"/>
    <property type="match status" value="1"/>
</dbReference>
<proteinExistence type="predicted"/>
<name>A0A7S1BZS1_9STRA</name>
<dbReference type="EMBL" id="HBFR01039801">
    <property type="protein sequence ID" value="CAD8901867.1"/>
    <property type="molecule type" value="Transcribed_RNA"/>
</dbReference>